<evidence type="ECO:0000256" key="4">
    <source>
        <dbReference type="ARBA" id="ARBA00022777"/>
    </source>
</evidence>
<dbReference type="GO" id="GO:0048015">
    <property type="term" value="P:phosphatidylinositol-mediated signaling"/>
    <property type="evidence" value="ECO:0007669"/>
    <property type="project" value="TreeGrafter"/>
</dbReference>
<name>A0AA88Q4E4_9TELE</name>
<evidence type="ECO:0000313" key="8">
    <source>
        <dbReference type="EMBL" id="KAK2899194.1"/>
    </source>
</evidence>
<dbReference type="EMBL" id="JAUYZG010000009">
    <property type="protein sequence ID" value="KAK2899196.1"/>
    <property type="molecule type" value="Genomic_DNA"/>
</dbReference>
<comment type="caution">
    <text evidence="9">The sequence shown here is derived from an EMBL/GenBank/DDBJ whole genome shotgun (WGS) entry which is preliminary data.</text>
</comment>
<evidence type="ECO:0000313" key="10">
    <source>
        <dbReference type="Proteomes" id="UP001187343"/>
    </source>
</evidence>
<evidence type="ECO:0000259" key="7">
    <source>
        <dbReference type="PROSITE" id="PS50290"/>
    </source>
</evidence>
<dbReference type="GO" id="GO:0005737">
    <property type="term" value="C:cytoplasm"/>
    <property type="evidence" value="ECO:0007669"/>
    <property type="project" value="TreeGrafter"/>
</dbReference>
<dbReference type="InterPro" id="IPR015433">
    <property type="entry name" value="PI3/4_kinase"/>
</dbReference>
<dbReference type="AlphaFoldDB" id="A0AA88Q4E4"/>
<gene>
    <name evidence="8" type="ORF">Q8A67_010612</name>
    <name evidence="9" type="ORF">Q8A67_010614</name>
</gene>
<keyword evidence="3" id="KW-0808">Transferase</keyword>
<evidence type="ECO:0000256" key="2">
    <source>
        <dbReference type="ARBA" id="ARBA00012169"/>
    </source>
</evidence>
<dbReference type="Gene3D" id="1.25.40.70">
    <property type="entry name" value="Phosphatidylinositol 3-kinase, accessory domain (PIK)"/>
    <property type="match status" value="1"/>
</dbReference>
<feature type="compositionally biased region" description="Low complexity" evidence="5">
    <location>
        <begin position="1"/>
        <end position="14"/>
    </location>
</feature>
<dbReference type="SUPFAM" id="SSF48371">
    <property type="entry name" value="ARM repeat"/>
    <property type="match status" value="1"/>
</dbReference>
<evidence type="ECO:0000256" key="1">
    <source>
        <dbReference type="ARBA" id="ARBA00006209"/>
    </source>
</evidence>
<dbReference type="Gene3D" id="1.10.1070.11">
    <property type="entry name" value="Phosphatidylinositol 3-/4-kinase, catalytic domain"/>
    <property type="match status" value="1"/>
</dbReference>
<dbReference type="InterPro" id="IPR016024">
    <property type="entry name" value="ARM-type_fold"/>
</dbReference>
<evidence type="ECO:0000256" key="3">
    <source>
        <dbReference type="ARBA" id="ARBA00022679"/>
    </source>
</evidence>
<dbReference type="InterPro" id="IPR018936">
    <property type="entry name" value="PI3/4_kinase_CS"/>
</dbReference>
<dbReference type="GO" id="GO:0005886">
    <property type="term" value="C:plasma membrane"/>
    <property type="evidence" value="ECO:0007669"/>
    <property type="project" value="TreeGrafter"/>
</dbReference>
<dbReference type="EC" id="2.7.1.67" evidence="2"/>
<sequence>MFSAAAGPSSAAVADESGDDAGGTESAGEVEEDKKRERVEMGYVREYILWAAQKSQLLAHQFIWNMKTNIYTDEEGHQKDPDIGDLLEQLVEEIIGSLSGPAKDFYQREFDFFNKITNVSAIIKPIPKGDERKRACLRALSDIKVQPGCYLPSNPEAIVLDIDYKSGTPMQSAAKAPYLAKFKVKRCGVSELEKEVIPEENSSACKAACVFLMKVIFINSAIVFLCGLYVNVFYARYNFVRSMAAYSLLLFLLQIKDRHNGNIMLDRQGHLIHIDFGFMFESSPGGNLGWEPDIKLTDEMVMIMGGKMEATPFKWFMEMCVRGYLAVRPYMDAVVALVTLMLDTGLPCFRGQTIKLLKYQSSLIEEKEKF</sequence>
<reference evidence="9" key="1">
    <citation type="submission" date="2023-08" db="EMBL/GenBank/DDBJ databases">
        <title>Chromosome-level Genome Assembly of mud carp (Cirrhinus molitorella).</title>
        <authorList>
            <person name="Liu H."/>
        </authorList>
    </citation>
    <scope>NUCLEOTIDE SEQUENCE</scope>
    <source>
        <strain evidence="9">Prfri</strain>
        <tissue evidence="9">Muscle</tissue>
    </source>
</reference>
<dbReference type="PROSITE" id="PS50290">
    <property type="entry name" value="PI3_4_KINASE_3"/>
    <property type="match status" value="1"/>
</dbReference>
<dbReference type="PANTHER" id="PTHR10048:SF15">
    <property type="entry name" value="PHOSPHATIDYLINOSITOL 4-KINASE ALPHA"/>
    <property type="match status" value="1"/>
</dbReference>
<dbReference type="Gene3D" id="3.30.1010.10">
    <property type="entry name" value="Phosphatidylinositol 3-kinase Catalytic Subunit, Chain A, domain 4"/>
    <property type="match status" value="1"/>
</dbReference>
<dbReference type="Pfam" id="PF00613">
    <property type="entry name" value="PI3Ka"/>
    <property type="match status" value="1"/>
</dbReference>
<evidence type="ECO:0000256" key="5">
    <source>
        <dbReference type="SAM" id="MobiDB-lite"/>
    </source>
</evidence>
<accession>A0AA88Q4E4</accession>
<proteinExistence type="inferred from homology"/>
<dbReference type="SMART" id="SM00146">
    <property type="entry name" value="PI3Kc"/>
    <property type="match status" value="1"/>
</dbReference>
<dbReference type="InterPro" id="IPR000403">
    <property type="entry name" value="PI3/4_kinase_cat_dom"/>
</dbReference>
<dbReference type="EMBL" id="JAUYZG010000009">
    <property type="protein sequence ID" value="KAK2899194.1"/>
    <property type="molecule type" value="Genomic_DNA"/>
</dbReference>
<feature type="transmembrane region" description="Helical" evidence="6">
    <location>
        <begin position="211"/>
        <end position="234"/>
    </location>
</feature>
<feature type="domain" description="PI3K/PI4K catalytic" evidence="7">
    <location>
        <begin position="1"/>
        <end position="370"/>
    </location>
</feature>
<dbReference type="InterPro" id="IPR001263">
    <property type="entry name" value="PI3K_accessory_dom"/>
</dbReference>
<dbReference type="InterPro" id="IPR011009">
    <property type="entry name" value="Kinase-like_dom_sf"/>
</dbReference>
<keyword evidence="6" id="KW-0472">Membrane</keyword>
<keyword evidence="4" id="KW-0418">Kinase</keyword>
<keyword evidence="6" id="KW-0812">Transmembrane</keyword>
<evidence type="ECO:0000256" key="6">
    <source>
        <dbReference type="SAM" id="Phobius"/>
    </source>
</evidence>
<dbReference type="InterPro" id="IPR042236">
    <property type="entry name" value="PI3K_accessory_sf"/>
</dbReference>
<protein>
    <recommendedName>
        <fullName evidence="2">1-phosphatidylinositol 4-kinase</fullName>
        <ecNumber evidence="2">2.7.1.67</ecNumber>
    </recommendedName>
</protein>
<comment type="similarity">
    <text evidence="1">Belongs to the PI3/PI4-kinase family. Type III PI4K subfamily.</text>
</comment>
<dbReference type="Proteomes" id="UP001187343">
    <property type="component" value="Unassembled WGS sequence"/>
</dbReference>
<dbReference type="SUPFAM" id="SSF56112">
    <property type="entry name" value="Protein kinase-like (PK-like)"/>
    <property type="match status" value="1"/>
</dbReference>
<evidence type="ECO:0000313" key="9">
    <source>
        <dbReference type="EMBL" id="KAK2899196.1"/>
    </source>
</evidence>
<keyword evidence="10" id="KW-1185">Reference proteome</keyword>
<dbReference type="PANTHER" id="PTHR10048">
    <property type="entry name" value="PHOSPHATIDYLINOSITOL KINASE"/>
    <property type="match status" value="1"/>
</dbReference>
<dbReference type="InterPro" id="IPR036940">
    <property type="entry name" value="PI3/4_kinase_cat_sf"/>
</dbReference>
<organism evidence="9 10">
    <name type="scientific">Cirrhinus molitorella</name>
    <name type="common">mud carp</name>
    <dbReference type="NCBI Taxonomy" id="172907"/>
    <lineage>
        <taxon>Eukaryota</taxon>
        <taxon>Metazoa</taxon>
        <taxon>Chordata</taxon>
        <taxon>Craniata</taxon>
        <taxon>Vertebrata</taxon>
        <taxon>Euteleostomi</taxon>
        <taxon>Actinopterygii</taxon>
        <taxon>Neopterygii</taxon>
        <taxon>Teleostei</taxon>
        <taxon>Ostariophysi</taxon>
        <taxon>Cypriniformes</taxon>
        <taxon>Cyprinidae</taxon>
        <taxon>Labeoninae</taxon>
        <taxon>Labeonini</taxon>
        <taxon>Cirrhinus</taxon>
    </lineage>
</organism>
<dbReference type="GO" id="GO:0004430">
    <property type="term" value="F:1-phosphatidylinositol 4-kinase activity"/>
    <property type="evidence" value="ECO:0007669"/>
    <property type="project" value="UniProtKB-EC"/>
</dbReference>
<feature type="region of interest" description="Disordered" evidence="5">
    <location>
        <begin position="1"/>
        <end position="34"/>
    </location>
</feature>
<dbReference type="Pfam" id="PF00454">
    <property type="entry name" value="PI3_PI4_kinase"/>
    <property type="match status" value="1"/>
</dbReference>
<dbReference type="GO" id="GO:0046854">
    <property type="term" value="P:phosphatidylinositol phosphate biosynthetic process"/>
    <property type="evidence" value="ECO:0007669"/>
    <property type="project" value="InterPro"/>
</dbReference>
<dbReference type="PROSITE" id="PS00916">
    <property type="entry name" value="PI3_4_KINASE_2"/>
    <property type="match status" value="1"/>
</dbReference>
<keyword evidence="6" id="KW-1133">Transmembrane helix</keyword>